<evidence type="ECO:0000256" key="1">
    <source>
        <dbReference type="SAM" id="SignalP"/>
    </source>
</evidence>
<evidence type="ECO:0000313" key="3">
    <source>
        <dbReference type="Proteomes" id="UP000190166"/>
    </source>
</evidence>
<sequence>MKKIVLLAIACIAGLPVFSQRFVHGLGFSTFIDHTSRNGSITSFSISYAIRYNVMETDKMTVSVGIPFSFGGSGDANDNTDWYYDADGNIVYYYTGEEDDGPKTKPRSMIDIPLIINLNFAGFSSLNNKSAVGFFVGGGLAYHYGPVNIRYKDRNGGSFTDSTTQHAVGPIGNLGMRIGLGKKKNGAIEVKGSYMKSLTKRQPDIYGISLLYLLPRLNWRANPDD</sequence>
<reference evidence="2 3" key="1">
    <citation type="submission" date="2017-02" db="EMBL/GenBank/DDBJ databases">
        <authorList>
            <person name="Peterson S.W."/>
        </authorList>
    </citation>
    <scope>NUCLEOTIDE SEQUENCE [LARGE SCALE GENOMIC DNA]</scope>
    <source>
        <strain evidence="2 3">DSM 18108</strain>
    </source>
</reference>
<dbReference type="AlphaFoldDB" id="A0A1T5NPS7"/>
<feature type="chain" id="PRO_5012549825" description="Outer membrane protein beta-barrel domain-containing protein" evidence="1">
    <location>
        <begin position="20"/>
        <end position="225"/>
    </location>
</feature>
<keyword evidence="3" id="KW-1185">Reference proteome</keyword>
<keyword evidence="1" id="KW-0732">Signal</keyword>
<protein>
    <recommendedName>
        <fullName evidence="4">Outer membrane protein beta-barrel domain-containing protein</fullName>
    </recommendedName>
</protein>
<dbReference type="Proteomes" id="UP000190166">
    <property type="component" value="Unassembled WGS sequence"/>
</dbReference>
<name>A0A1T5NPS7_9BACT</name>
<accession>A0A1T5NPS7</accession>
<dbReference type="RefSeq" id="WP_079469606.1">
    <property type="nucleotide sequence ID" value="NZ_FUZZ01000001.1"/>
</dbReference>
<gene>
    <name evidence="2" type="ORF">SAMN05660461_2427</name>
</gene>
<feature type="signal peptide" evidence="1">
    <location>
        <begin position="1"/>
        <end position="19"/>
    </location>
</feature>
<dbReference type="STRING" id="393003.SAMN05660461_2427"/>
<organism evidence="2 3">
    <name type="scientific">Chitinophaga ginsengisegetis</name>
    <dbReference type="NCBI Taxonomy" id="393003"/>
    <lineage>
        <taxon>Bacteria</taxon>
        <taxon>Pseudomonadati</taxon>
        <taxon>Bacteroidota</taxon>
        <taxon>Chitinophagia</taxon>
        <taxon>Chitinophagales</taxon>
        <taxon>Chitinophagaceae</taxon>
        <taxon>Chitinophaga</taxon>
    </lineage>
</organism>
<evidence type="ECO:0000313" key="2">
    <source>
        <dbReference type="EMBL" id="SKD02138.1"/>
    </source>
</evidence>
<dbReference type="EMBL" id="FUZZ01000001">
    <property type="protein sequence ID" value="SKD02138.1"/>
    <property type="molecule type" value="Genomic_DNA"/>
</dbReference>
<evidence type="ECO:0008006" key="4">
    <source>
        <dbReference type="Google" id="ProtNLM"/>
    </source>
</evidence>
<proteinExistence type="predicted"/>